<proteinExistence type="predicted"/>
<evidence type="ECO:0000313" key="1">
    <source>
        <dbReference type="EMBL" id="SNV03736.1"/>
    </source>
</evidence>
<dbReference type="RefSeq" id="WP_257721642.1">
    <property type="nucleotide sequence ID" value="NZ_CP014227.1"/>
</dbReference>
<dbReference type="Proteomes" id="UP000215539">
    <property type="component" value="Chromosome 1"/>
</dbReference>
<dbReference type="EMBL" id="LT906449">
    <property type="protein sequence ID" value="SNV03736.1"/>
    <property type="molecule type" value="Genomic_DNA"/>
</dbReference>
<dbReference type="AlphaFoldDB" id="A0AAX2GX45"/>
<sequence length="40" mass="4835">MRTEDIKQLFEAFEKAAQKQANIEFWSARELQQNKYICLN</sequence>
<name>A0AAX2GX45_9FLAO</name>
<gene>
    <name evidence="1" type="ORF">SAMEA44541418_00306</name>
</gene>
<accession>A0AAX2GX45</accession>
<organism evidence="1 2">
    <name type="scientific">Capnocytophaga haemolytica</name>
    <dbReference type="NCBI Taxonomy" id="45243"/>
    <lineage>
        <taxon>Bacteria</taxon>
        <taxon>Pseudomonadati</taxon>
        <taxon>Bacteroidota</taxon>
        <taxon>Flavobacteriia</taxon>
        <taxon>Flavobacteriales</taxon>
        <taxon>Flavobacteriaceae</taxon>
        <taxon>Capnocytophaga</taxon>
    </lineage>
</organism>
<protein>
    <submittedName>
        <fullName evidence="1">Uncharacterized protein</fullName>
    </submittedName>
</protein>
<evidence type="ECO:0000313" key="2">
    <source>
        <dbReference type="Proteomes" id="UP000215539"/>
    </source>
</evidence>
<reference evidence="1 2" key="1">
    <citation type="submission" date="2017-06" db="EMBL/GenBank/DDBJ databases">
        <authorList>
            <consortium name="Pathogen Informatics"/>
        </authorList>
    </citation>
    <scope>NUCLEOTIDE SEQUENCE [LARGE SCALE GENOMIC DNA]</scope>
    <source>
        <strain evidence="1 2">NCTC12947</strain>
    </source>
</reference>